<proteinExistence type="predicted"/>
<evidence type="ECO:0000313" key="1">
    <source>
        <dbReference type="EMBL" id="KAG6441945.1"/>
    </source>
</evidence>
<reference evidence="1" key="1">
    <citation type="journal article" date="2016" name="Insect Biochem. Mol. Biol.">
        <title>Multifaceted biological insights from a draft genome sequence of the tobacco hornworm moth, Manduca sexta.</title>
        <authorList>
            <person name="Kanost M.R."/>
            <person name="Arrese E.L."/>
            <person name="Cao X."/>
            <person name="Chen Y.R."/>
            <person name="Chellapilla S."/>
            <person name="Goldsmith M.R."/>
            <person name="Grosse-Wilde E."/>
            <person name="Heckel D.G."/>
            <person name="Herndon N."/>
            <person name="Jiang H."/>
            <person name="Papanicolaou A."/>
            <person name="Qu J."/>
            <person name="Soulages J.L."/>
            <person name="Vogel H."/>
            <person name="Walters J."/>
            <person name="Waterhouse R.M."/>
            <person name="Ahn S.J."/>
            <person name="Almeida F.C."/>
            <person name="An C."/>
            <person name="Aqrawi P."/>
            <person name="Bretschneider A."/>
            <person name="Bryant W.B."/>
            <person name="Bucks S."/>
            <person name="Chao H."/>
            <person name="Chevignon G."/>
            <person name="Christen J.M."/>
            <person name="Clarke D.F."/>
            <person name="Dittmer N.T."/>
            <person name="Ferguson L.C.F."/>
            <person name="Garavelou S."/>
            <person name="Gordon K.H.J."/>
            <person name="Gunaratna R.T."/>
            <person name="Han Y."/>
            <person name="Hauser F."/>
            <person name="He Y."/>
            <person name="Heidel-Fischer H."/>
            <person name="Hirsh A."/>
            <person name="Hu Y."/>
            <person name="Jiang H."/>
            <person name="Kalra D."/>
            <person name="Klinner C."/>
            <person name="Konig C."/>
            <person name="Kovar C."/>
            <person name="Kroll A.R."/>
            <person name="Kuwar S.S."/>
            <person name="Lee S.L."/>
            <person name="Lehman R."/>
            <person name="Li K."/>
            <person name="Li Z."/>
            <person name="Liang H."/>
            <person name="Lovelace S."/>
            <person name="Lu Z."/>
            <person name="Mansfield J.H."/>
            <person name="McCulloch K.J."/>
            <person name="Mathew T."/>
            <person name="Morton B."/>
            <person name="Muzny D.M."/>
            <person name="Neunemann D."/>
            <person name="Ongeri F."/>
            <person name="Pauchet Y."/>
            <person name="Pu L.L."/>
            <person name="Pyrousis I."/>
            <person name="Rao X.J."/>
            <person name="Redding A."/>
            <person name="Roesel C."/>
            <person name="Sanchez-Gracia A."/>
            <person name="Schaack S."/>
            <person name="Shukla A."/>
            <person name="Tetreau G."/>
            <person name="Wang Y."/>
            <person name="Xiong G.H."/>
            <person name="Traut W."/>
            <person name="Walsh T.K."/>
            <person name="Worley K.C."/>
            <person name="Wu D."/>
            <person name="Wu W."/>
            <person name="Wu Y.Q."/>
            <person name="Zhang X."/>
            <person name="Zou Z."/>
            <person name="Zucker H."/>
            <person name="Briscoe A.D."/>
            <person name="Burmester T."/>
            <person name="Clem R.J."/>
            <person name="Feyereisen R."/>
            <person name="Grimmelikhuijzen C.J.P."/>
            <person name="Hamodrakas S.J."/>
            <person name="Hansson B.S."/>
            <person name="Huguet E."/>
            <person name="Jermiin L.S."/>
            <person name="Lan Q."/>
            <person name="Lehman H.K."/>
            <person name="Lorenzen M."/>
            <person name="Merzendorfer H."/>
            <person name="Michalopoulos I."/>
            <person name="Morton D.B."/>
            <person name="Muthukrishnan S."/>
            <person name="Oakeshott J.G."/>
            <person name="Palmer W."/>
            <person name="Park Y."/>
            <person name="Passarelli A.L."/>
            <person name="Rozas J."/>
            <person name="Schwartz L.M."/>
            <person name="Smith W."/>
            <person name="Southgate A."/>
            <person name="Vilcinskas A."/>
            <person name="Vogt R."/>
            <person name="Wang P."/>
            <person name="Werren J."/>
            <person name="Yu X.Q."/>
            <person name="Zhou J.J."/>
            <person name="Brown S.J."/>
            <person name="Scherer S.E."/>
            <person name="Richards S."/>
            <person name="Blissard G.W."/>
        </authorList>
    </citation>
    <scope>NUCLEOTIDE SEQUENCE</scope>
</reference>
<dbReference type="InterPro" id="IPR003961">
    <property type="entry name" value="FN3_dom"/>
</dbReference>
<feature type="non-terminal residue" evidence="1">
    <location>
        <position position="68"/>
    </location>
</feature>
<protein>
    <recommendedName>
        <fullName evidence="3">Fibronectin type-III domain-containing protein</fullName>
    </recommendedName>
</protein>
<reference evidence="1" key="2">
    <citation type="submission" date="2020-12" db="EMBL/GenBank/DDBJ databases">
        <authorList>
            <person name="Kanost M."/>
        </authorList>
    </citation>
    <scope>NUCLEOTIDE SEQUENCE</scope>
</reference>
<gene>
    <name evidence="1" type="ORF">O3G_MSEX002079</name>
</gene>
<feature type="non-terminal residue" evidence="1">
    <location>
        <position position="1"/>
    </location>
</feature>
<evidence type="ECO:0000313" key="2">
    <source>
        <dbReference type="Proteomes" id="UP000791440"/>
    </source>
</evidence>
<sequence length="68" mass="7177">VGDGLSSASHVIGSLTPGTWYEVCVEAYSDAGKYFLTSCLISTSALSMNGQQSMSRLWVALRAMGKEG</sequence>
<accession>A0A921YMB1</accession>
<organism evidence="1 2">
    <name type="scientific">Manduca sexta</name>
    <name type="common">Tobacco hawkmoth</name>
    <name type="synonym">Tobacco hornworm</name>
    <dbReference type="NCBI Taxonomy" id="7130"/>
    <lineage>
        <taxon>Eukaryota</taxon>
        <taxon>Metazoa</taxon>
        <taxon>Ecdysozoa</taxon>
        <taxon>Arthropoda</taxon>
        <taxon>Hexapoda</taxon>
        <taxon>Insecta</taxon>
        <taxon>Pterygota</taxon>
        <taxon>Neoptera</taxon>
        <taxon>Endopterygota</taxon>
        <taxon>Lepidoptera</taxon>
        <taxon>Glossata</taxon>
        <taxon>Ditrysia</taxon>
        <taxon>Bombycoidea</taxon>
        <taxon>Sphingidae</taxon>
        <taxon>Sphinginae</taxon>
        <taxon>Sphingini</taxon>
        <taxon>Manduca</taxon>
    </lineage>
</organism>
<name>A0A921YMB1_MANSE</name>
<evidence type="ECO:0008006" key="3">
    <source>
        <dbReference type="Google" id="ProtNLM"/>
    </source>
</evidence>
<dbReference type="EMBL" id="JH668289">
    <property type="protein sequence ID" value="KAG6441945.1"/>
    <property type="molecule type" value="Genomic_DNA"/>
</dbReference>
<dbReference type="CDD" id="cd00063">
    <property type="entry name" value="FN3"/>
    <property type="match status" value="1"/>
</dbReference>
<keyword evidence="2" id="KW-1185">Reference proteome</keyword>
<dbReference type="AlphaFoldDB" id="A0A921YMB1"/>
<dbReference type="Proteomes" id="UP000791440">
    <property type="component" value="Unassembled WGS sequence"/>
</dbReference>
<comment type="caution">
    <text evidence="1">The sequence shown here is derived from an EMBL/GenBank/DDBJ whole genome shotgun (WGS) entry which is preliminary data.</text>
</comment>